<evidence type="ECO:0000256" key="3">
    <source>
        <dbReference type="SAM" id="Phobius"/>
    </source>
</evidence>
<dbReference type="Pfam" id="PF12799">
    <property type="entry name" value="LRR_4"/>
    <property type="match status" value="1"/>
</dbReference>
<protein>
    <submittedName>
        <fullName evidence="4">Leucine-rich repeat domain-containing protein</fullName>
    </submittedName>
    <submittedName>
        <fullName evidence="5">Leucine-rich_repeat domain-containing protein</fullName>
    </submittedName>
</protein>
<evidence type="ECO:0000313" key="5">
    <source>
        <dbReference type="EMBL" id="CAL6075208.1"/>
    </source>
</evidence>
<gene>
    <name evidence="4" type="ORF">HINF_LOCUS19935</name>
    <name evidence="5" type="ORF">HINF_LOCUS57096</name>
</gene>
<dbReference type="InterPro" id="IPR025875">
    <property type="entry name" value="Leu-rich_rpt_4"/>
</dbReference>
<keyword evidence="2" id="KW-0677">Repeat</keyword>
<dbReference type="EMBL" id="CATOUU010000512">
    <property type="protein sequence ID" value="CAI9932290.1"/>
    <property type="molecule type" value="Genomic_DNA"/>
</dbReference>
<dbReference type="PANTHER" id="PTHR46652:SF3">
    <property type="entry name" value="LEUCINE-RICH REPEAT-CONTAINING PROTEIN 9"/>
    <property type="match status" value="1"/>
</dbReference>
<reference evidence="5 6" key="2">
    <citation type="submission" date="2024-07" db="EMBL/GenBank/DDBJ databases">
        <authorList>
            <person name="Akdeniz Z."/>
        </authorList>
    </citation>
    <scope>NUCLEOTIDE SEQUENCE [LARGE SCALE GENOMIC DNA]</scope>
</reference>
<keyword evidence="6" id="KW-1185">Reference proteome</keyword>
<keyword evidence="3" id="KW-1133">Transmembrane helix</keyword>
<dbReference type="EMBL" id="CAXDID020000312">
    <property type="protein sequence ID" value="CAL6075208.1"/>
    <property type="molecule type" value="Genomic_DNA"/>
</dbReference>
<dbReference type="InterPro" id="IPR001611">
    <property type="entry name" value="Leu-rich_rpt"/>
</dbReference>
<dbReference type="InterPro" id="IPR050836">
    <property type="entry name" value="SDS22/Internalin_LRR"/>
</dbReference>
<evidence type="ECO:0000256" key="1">
    <source>
        <dbReference type="ARBA" id="ARBA00022614"/>
    </source>
</evidence>
<accession>A0AA86TWW4</accession>
<dbReference type="AlphaFoldDB" id="A0AA86TWW4"/>
<feature type="transmembrane region" description="Helical" evidence="3">
    <location>
        <begin position="30"/>
        <end position="51"/>
    </location>
</feature>
<reference evidence="4" key="1">
    <citation type="submission" date="2023-06" db="EMBL/GenBank/DDBJ databases">
        <authorList>
            <person name="Kurt Z."/>
        </authorList>
    </citation>
    <scope>NUCLEOTIDE SEQUENCE</scope>
</reference>
<dbReference type="PANTHER" id="PTHR46652">
    <property type="entry name" value="LEUCINE-RICH REPEAT AND IQ DOMAIN-CONTAINING PROTEIN 1-RELATED"/>
    <property type="match status" value="1"/>
</dbReference>
<dbReference type="InterPro" id="IPR032675">
    <property type="entry name" value="LRR_dom_sf"/>
</dbReference>
<dbReference type="PROSITE" id="PS51450">
    <property type="entry name" value="LRR"/>
    <property type="match status" value="3"/>
</dbReference>
<organism evidence="4">
    <name type="scientific">Hexamita inflata</name>
    <dbReference type="NCBI Taxonomy" id="28002"/>
    <lineage>
        <taxon>Eukaryota</taxon>
        <taxon>Metamonada</taxon>
        <taxon>Diplomonadida</taxon>
        <taxon>Hexamitidae</taxon>
        <taxon>Hexamitinae</taxon>
        <taxon>Hexamita</taxon>
    </lineage>
</organism>
<keyword evidence="1" id="KW-0433">Leucine-rich repeat</keyword>
<proteinExistence type="predicted"/>
<keyword evidence="3" id="KW-0472">Membrane</keyword>
<dbReference type="SUPFAM" id="SSF52058">
    <property type="entry name" value="L domain-like"/>
    <property type="match status" value="1"/>
</dbReference>
<evidence type="ECO:0000313" key="4">
    <source>
        <dbReference type="EMBL" id="CAI9932290.1"/>
    </source>
</evidence>
<dbReference type="Proteomes" id="UP001642409">
    <property type="component" value="Unassembled WGS sequence"/>
</dbReference>
<name>A0AA86TWW4_9EUKA</name>
<keyword evidence="3" id="KW-0812">Transmembrane</keyword>
<comment type="caution">
    <text evidence="4">The sequence shown here is derived from an EMBL/GenBank/DDBJ whole genome shotgun (WGS) entry which is preliminary data.</text>
</comment>
<sequence>MSLLNSVGRVVGCRNAVTDRSMVQLRQQGIILIFIYKASIYVISYMLQYHFILMTNLNNSIIKKLKTPVLDNFDGEPIYLGLYNNILTIDSERMPYCKKLTNLENIQSIGSILQLNLHYLDDISLTGIDSLKGLQCLYVLFCENITILQLKFMSTLTELSIIGCYLDDLSSISDLVGIKVLKLNKNRLTSLRPLQNLVSMQVLYVFENMIASLDGIQYMTELVSLQVSNNRLTQLSQVQNMKKLQILKANLNQIKDISPLRDLTRLQHLSLKGNRISSIQSLKYLTELQFLCLDNNRILQSDELFVFSFFPLLQDLSIYNNPVHKQRGFKVKCLYSVNNSVLFPLCELYSSELIDYYKEQQIQVKKTNPFLIEERKELYCELEQTKLILQKQINCYEKRKETVLNQNQIMKNKLNNIFERSIIIGVE</sequence>
<dbReference type="SMART" id="SM00365">
    <property type="entry name" value="LRR_SD22"/>
    <property type="match status" value="6"/>
</dbReference>
<evidence type="ECO:0000313" key="6">
    <source>
        <dbReference type="Proteomes" id="UP001642409"/>
    </source>
</evidence>
<dbReference type="Gene3D" id="3.80.10.10">
    <property type="entry name" value="Ribonuclease Inhibitor"/>
    <property type="match status" value="2"/>
</dbReference>
<evidence type="ECO:0000256" key="2">
    <source>
        <dbReference type="ARBA" id="ARBA00022737"/>
    </source>
</evidence>